<reference evidence="2" key="1">
    <citation type="submission" date="2018-08" db="EMBL/GenBank/DDBJ databases">
        <authorList>
            <person name="Zhang J."/>
            <person name="Du Z.-J."/>
        </authorList>
    </citation>
    <scope>NUCLEOTIDE SEQUENCE [LARGE SCALE GENOMIC DNA]</scope>
    <source>
        <strain evidence="2">KCTC 52655</strain>
    </source>
</reference>
<dbReference type="Pfam" id="PF15892">
    <property type="entry name" value="BNR_4"/>
    <property type="match status" value="1"/>
</dbReference>
<organism evidence="1 2">
    <name type="scientific">Alteromonas aestuariivivens</name>
    <dbReference type="NCBI Taxonomy" id="1938339"/>
    <lineage>
        <taxon>Bacteria</taxon>
        <taxon>Pseudomonadati</taxon>
        <taxon>Pseudomonadota</taxon>
        <taxon>Gammaproteobacteria</taxon>
        <taxon>Alteromonadales</taxon>
        <taxon>Alteromonadaceae</taxon>
        <taxon>Alteromonas/Salinimonas group</taxon>
        <taxon>Alteromonas</taxon>
    </lineage>
</organism>
<sequence length="552" mass="61597">MKNGPVSPSIGVMIILPPKQNKPVAIRAEHRGCSVGLVCSQEVYKKMNYWKKQLLLMVCLSGIATVSAEVTLEQEVKITDSALHFDGVKVKRGTPDNKEGKYDYYFGPQISAHGDSVKPFGDYVFLTWYHGGKDNRHVMLTRYNTLTGSLATIKFPHRHTGWQGIRHIGESHNTIAVAISPIDGTIHLLYDMHGYDRIRPGDGSFANDYFRYSYSVPGAATLPDSEFTLDKFVKDTSAKSEGNDDYKHLSLTGVEDHEQYSRLTYPKFFTNTDGTLLMYMRKGRDNNGGYVFSRYEADNKTWSPFIRFNVTDASNYGQPYDWGLYGNMKYVNGKLRVGFQRRLANKEDKYSHQNGFYYAYSDHPDGRDQWKTHEGKPLPVFPVQDADTIKVGEPGDLVEASGKNQVSITGGFDWNVTARGDIHIVGKVKDKLNNQTVNVHSYKPAGAKKFTTTKDFSGADKIYTAGNDIYIVGLKDGRPFIEKGIGGTNNFALVYHAQSGKTFNHGTVHIANGKVYFYMMEKKSGSSQPLYLQIIDLGIGGGSAASNMVADN</sequence>
<accession>A0A3D8MAU2</accession>
<comment type="caution">
    <text evidence="1">The sequence shown here is derived from an EMBL/GenBank/DDBJ whole genome shotgun (WGS) entry which is preliminary data.</text>
</comment>
<dbReference type="Proteomes" id="UP000256561">
    <property type="component" value="Unassembled WGS sequence"/>
</dbReference>
<proteinExistence type="predicted"/>
<keyword evidence="2" id="KW-1185">Reference proteome</keyword>
<evidence type="ECO:0000313" key="2">
    <source>
        <dbReference type="Proteomes" id="UP000256561"/>
    </source>
</evidence>
<evidence type="ECO:0000313" key="1">
    <source>
        <dbReference type="EMBL" id="RDV27368.1"/>
    </source>
</evidence>
<evidence type="ECO:0008006" key="3">
    <source>
        <dbReference type="Google" id="ProtNLM"/>
    </source>
</evidence>
<gene>
    <name evidence="1" type="ORF">DXV75_04860</name>
</gene>
<dbReference type="EMBL" id="QRHA01000003">
    <property type="protein sequence ID" value="RDV27368.1"/>
    <property type="molecule type" value="Genomic_DNA"/>
</dbReference>
<name>A0A3D8MAU2_9ALTE</name>
<dbReference type="OrthoDB" id="315328at2"/>
<dbReference type="AlphaFoldDB" id="A0A3D8MAU2"/>
<protein>
    <recommendedName>
        <fullName evidence="3">BNR repeat-containing family member</fullName>
    </recommendedName>
</protein>